<name>A0AAE1S9N7_9SOLA</name>
<evidence type="ECO:0000313" key="1">
    <source>
        <dbReference type="EMBL" id="KAK4364986.1"/>
    </source>
</evidence>
<sequence length="93" mass="10452">MAVLLPNILNYGAAPDVVHYSKTRRTNRVTKATIRPPPVIKRVEIVHGKPTIQWTSKEFDEFSVQEGLQFALVAKFAYGRHEVKAIQFLGSCA</sequence>
<gene>
    <name evidence="1" type="ORF">RND71_016344</name>
</gene>
<evidence type="ECO:0000313" key="2">
    <source>
        <dbReference type="Proteomes" id="UP001291623"/>
    </source>
</evidence>
<dbReference type="Proteomes" id="UP001291623">
    <property type="component" value="Unassembled WGS sequence"/>
</dbReference>
<organism evidence="1 2">
    <name type="scientific">Anisodus tanguticus</name>
    <dbReference type="NCBI Taxonomy" id="243964"/>
    <lineage>
        <taxon>Eukaryota</taxon>
        <taxon>Viridiplantae</taxon>
        <taxon>Streptophyta</taxon>
        <taxon>Embryophyta</taxon>
        <taxon>Tracheophyta</taxon>
        <taxon>Spermatophyta</taxon>
        <taxon>Magnoliopsida</taxon>
        <taxon>eudicotyledons</taxon>
        <taxon>Gunneridae</taxon>
        <taxon>Pentapetalae</taxon>
        <taxon>asterids</taxon>
        <taxon>lamiids</taxon>
        <taxon>Solanales</taxon>
        <taxon>Solanaceae</taxon>
        <taxon>Solanoideae</taxon>
        <taxon>Hyoscyameae</taxon>
        <taxon>Anisodus</taxon>
    </lineage>
</organism>
<comment type="caution">
    <text evidence="1">The sequence shown here is derived from an EMBL/GenBank/DDBJ whole genome shotgun (WGS) entry which is preliminary data.</text>
</comment>
<reference evidence="1" key="1">
    <citation type="submission" date="2023-12" db="EMBL/GenBank/DDBJ databases">
        <title>Genome assembly of Anisodus tanguticus.</title>
        <authorList>
            <person name="Wang Y.-J."/>
        </authorList>
    </citation>
    <scope>NUCLEOTIDE SEQUENCE</scope>
    <source>
        <strain evidence="1">KB-2021</strain>
        <tissue evidence="1">Leaf</tissue>
    </source>
</reference>
<protein>
    <submittedName>
        <fullName evidence="1">Uncharacterized protein</fullName>
    </submittedName>
</protein>
<proteinExistence type="predicted"/>
<dbReference type="EMBL" id="JAVYJV010000008">
    <property type="protein sequence ID" value="KAK4364986.1"/>
    <property type="molecule type" value="Genomic_DNA"/>
</dbReference>
<dbReference type="AlphaFoldDB" id="A0AAE1S9N7"/>
<keyword evidence="2" id="KW-1185">Reference proteome</keyword>
<accession>A0AAE1S9N7</accession>